<reference evidence="9" key="1">
    <citation type="submission" date="2016-10" db="EMBL/GenBank/DDBJ databases">
        <authorList>
            <person name="Varghese N."/>
            <person name="Submissions S."/>
        </authorList>
    </citation>
    <scope>NUCLEOTIDE SEQUENCE [LARGE SCALE GENOMIC DNA]</scope>
    <source>
        <strain evidence="9">DSM 19181</strain>
    </source>
</reference>
<dbReference type="Gene3D" id="3.40.50.2300">
    <property type="match status" value="1"/>
</dbReference>
<evidence type="ECO:0000313" key="9">
    <source>
        <dbReference type="Proteomes" id="UP000199433"/>
    </source>
</evidence>
<evidence type="ECO:0000256" key="6">
    <source>
        <dbReference type="PROSITE-ProRule" id="PRU00169"/>
    </source>
</evidence>
<dbReference type="GO" id="GO:0006355">
    <property type="term" value="P:regulation of DNA-templated transcription"/>
    <property type="evidence" value="ECO:0007669"/>
    <property type="project" value="TreeGrafter"/>
</dbReference>
<keyword evidence="3" id="KW-0805">Transcription regulation</keyword>
<evidence type="ECO:0000256" key="2">
    <source>
        <dbReference type="ARBA" id="ARBA00023012"/>
    </source>
</evidence>
<organism evidence="8 9">
    <name type="scientific">Alkalibacterium thalassium</name>
    <dbReference type="NCBI Taxonomy" id="426701"/>
    <lineage>
        <taxon>Bacteria</taxon>
        <taxon>Bacillati</taxon>
        <taxon>Bacillota</taxon>
        <taxon>Bacilli</taxon>
        <taxon>Lactobacillales</taxon>
        <taxon>Carnobacteriaceae</taxon>
        <taxon>Alkalibacterium</taxon>
    </lineage>
</organism>
<dbReference type="InterPro" id="IPR001789">
    <property type="entry name" value="Sig_transdc_resp-reg_receiver"/>
</dbReference>
<proteinExistence type="predicted"/>
<dbReference type="InterPro" id="IPR039420">
    <property type="entry name" value="WalR-like"/>
</dbReference>
<feature type="modified residue" description="4-aspartylphosphate" evidence="6">
    <location>
        <position position="40"/>
    </location>
</feature>
<evidence type="ECO:0000256" key="3">
    <source>
        <dbReference type="ARBA" id="ARBA00023015"/>
    </source>
</evidence>
<dbReference type="PROSITE" id="PS50110">
    <property type="entry name" value="RESPONSE_REGULATORY"/>
    <property type="match status" value="1"/>
</dbReference>
<name>A0A1G9ARP2_9LACT</name>
<dbReference type="SUPFAM" id="SSF52172">
    <property type="entry name" value="CheY-like"/>
    <property type="match status" value="1"/>
</dbReference>
<feature type="domain" description="Response regulatory" evidence="7">
    <location>
        <begin position="1"/>
        <end position="103"/>
    </location>
</feature>
<keyword evidence="9" id="KW-1185">Reference proteome</keyword>
<evidence type="ECO:0000256" key="5">
    <source>
        <dbReference type="ARBA" id="ARBA00023163"/>
    </source>
</evidence>
<evidence type="ECO:0000313" key="8">
    <source>
        <dbReference type="EMBL" id="SDK29986.1"/>
    </source>
</evidence>
<dbReference type="GO" id="GO:0000156">
    <property type="term" value="F:phosphorelay response regulator activity"/>
    <property type="evidence" value="ECO:0007669"/>
    <property type="project" value="TreeGrafter"/>
</dbReference>
<gene>
    <name evidence="8" type="ORF">SAMN04488098_102210</name>
</gene>
<keyword evidence="1 6" id="KW-0597">Phosphoprotein</keyword>
<keyword evidence="2" id="KW-0902">Two-component regulatory system</keyword>
<dbReference type="PANTHER" id="PTHR48111:SF1">
    <property type="entry name" value="TWO-COMPONENT RESPONSE REGULATOR ORR33"/>
    <property type="match status" value="1"/>
</dbReference>
<dbReference type="PANTHER" id="PTHR48111">
    <property type="entry name" value="REGULATOR OF RPOS"/>
    <property type="match status" value="1"/>
</dbReference>
<sequence length="118" mass="13824">MLNEYGNEHGVSLSFETFASAEAFLFHFEEDKAFDLLVLDIEMGDMNGMELARQLRKQNHDIKLLFVTGYTDYIGQGYEVSAMDYILKPVKKEKLFAVIDRFRKALPDKKTYLFYIYN</sequence>
<dbReference type="EMBL" id="FNFK01000022">
    <property type="protein sequence ID" value="SDK29986.1"/>
    <property type="molecule type" value="Genomic_DNA"/>
</dbReference>
<protein>
    <submittedName>
        <fullName evidence="8">Response regulator receiver domain-containing protein</fullName>
    </submittedName>
</protein>
<dbReference type="STRING" id="426701.SAMN04488098_102210"/>
<dbReference type="GO" id="GO:0000976">
    <property type="term" value="F:transcription cis-regulatory region binding"/>
    <property type="evidence" value="ECO:0007669"/>
    <property type="project" value="TreeGrafter"/>
</dbReference>
<dbReference type="Pfam" id="PF00072">
    <property type="entry name" value="Response_reg"/>
    <property type="match status" value="1"/>
</dbReference>
<dbReference type="AlphaFoldDB" id="A0A1G9ARP2"/>
<dbReference type="OrthoDB" id="9809318at2"/>
<keyword evidence="5" id="KW-0804">Transcription</keyword>
<dbReference type="GO" id="GO:0005829">
    <property type="term" value="C:cytosol"/>
    <property type="evidence" value="ECO:0007669"/>
    <property type="project" value="TreeGrafter"/>
</dbReference>
<dbReference type="GO" id="GO:0032993">
    <property type="term" value="C:protein-DNA complex"/>
    <property type="evidence" value="ECO:0007669"/>
    <property type="project" value="TreeGrafter"/>
</dbReference>
<accession>A0A1G9ARP2</accession>
<evidence type="ECO:0000256" key="4">
    <source>
        <dbReference type="ARBA" id="ARBA00023125"/>
    </source>
</evidence>
<dbReference type="SMART" id="SM00448">
    <property type="entry name" value="REC"/>
    <property type="match status" value="1"/>
</dbReference>
<dbReference type="Proteomes" id="UP000199433">
    <property type="component" value="Unassembled WGS sequence"/>
</dbReference>
<evidence type="ECO:0000256" key="1">
    <source>
        <dbReference type="ARBA" id="ARBA00022553"/>
    </source>
</evidence>
<dbReference type="InterPro" id="IPR011006">
    <property type="entry name" value="CheY-like_superfamily"/>
</dbReference>
<evidence type="ECO:0000259" key="7">
    <source>
        <dbReference type="PROSITE" id="PS50110"/>
    </source>
</evidence>
<keyword evidence="4" id="KW-0238">DNA-binding</keyword>